<evidence type="ECO:0000313" key="2">
    <source>
        <dbReference type="EMBL" id="MET3604069.1"/>
    </source>
</evidence>
<evidence type="ECO:0000313" key="3">
    <source>
        <dbReference type="EMBL" id="QEN00043.1"/>
    </source>
</evidence>
<evidence type="ECO:0000313" key="5">
    <source>
        <dbReference type="Proteomes" id="UP001549111"/>
    </source>
</evidence>
<reference evidence="3 4" key="1">
    <citation type="submission" date="2019-02" db="EMBL/GenBank/DDBJ databases">
        <title>Complete Genome Sequence and Methylome Analysis of Sphaerotilus natans subsp. sulfidivorans D-507.</title>
        <authorList>
            <person name="Fomenkov A."/>
            <person name="Gridneva E."/>
            <person name="Smolyakov D."/>
            <person name="Dubinina G."/>
            <person name="Vincze T."/>
            <person name="Grabovich M."/>
            <person name="Roberts R.J."/>
        </authorList>
    </citation>
    <scope>NUCLEOTIDE SEQUENCE [LARGE SCALE GENOMIC DNA]</scope>
    <source>
        <strain evidence="3 4">D-507</strain>
    </source>
</reference>
<dbReference type="OrthoDB" id="273319at2"/>
<sequence>MHRRHLLLGLASATCLPACGGGGGNGDGPETAAPPAPADLLDLTHVTLTLPVKADGTTGGTPARVLKTTELLPSSRAARGHESDWFRSVWIDGTGARGEAAVMLWCPVTGALSSATSDSPRTEFRHQRQTGVNDGWTIGAGSPVAMQLEMRPRQMPPQRGTVIVAQIHGWRMQDVSGATVNAPPLLLVQIEPRSVGGWQLRAKIRRSADGSIAGHDSLVLQTFASLDEAPWLVLQMAVADMQVHINGQTMPIGASWRDIGAYYKAGVYLDEIGSDPAQGGRLLIRRMVFR</sequence>
<dbReference type="RefSeq" id="WP_149502788.1">
    <property type="nucleotide sequence ID" value="NZ_CP035708.1"/>
</dbReference>
<dbReference type="KEGG" id="snn:EWH46_04115"/>
<protein>
    <recommendedName>
        <fullName evidence="1">Alginate lyase 2 domain-containing protein</fullName>
    </recommendedName>
</protein>
<dbReference type="InterPro" id="IPR014895">
    <property type="entry name" value="Alginate_lyase_2"/>
</dbReference>
<dbReference type="EMBL" id="CP035708">
    <property type="protein sequence ID" value="QEN00043.1"/>
    <property type="molecule type" value="Genomic_DNA"/>
</dbReference>
<name>A0A5C1PW93_9BURK</name>
<gene>
    <name evidence="2" type="ORF">ABIC99_001883</name>
    <name evidence="3" type="ORF">EWH46_04115</name>
</gene>
<dbReference type="EMBL" id="JBEPLS010000006">
    <property type="protein sequence ID" value="MET3604069.1"/>
    <property type="molecule type" value="Genomic_DNA"/>
</dbReference>
<dbReference type="AlphaFoldDB" id="A0A5C1PW93"/>
<reference evidence="2 5" key="2">
    <citation type="submission" date="2024-06" db="EMBL/GenBank/DDBJ databases">
        <title>Genomic Encyclopedia of Type Strains, Phase IV (KMG-IV): sequencing the most valuable type-strain genomes for metagenomic binning, comparative biology and taxonomic classification.</title>
        <authorList>
            <person name="Goeker M."/>
        </authorList>
    </citation>
    <scope>NUCLEOTIDE SEQUENCE [LARGE SCALE GENOMIC DNA]</scope>
    <source>
        <strain evidence="2 5">D-501</strain>
    </source>
</reference>
<dbReference type="Proteomes" id="UP001549111">
    <property type="component" value="Unassembled WGS sequence"/>
</dbReference>
<proteinExistence type="predicted"/>
<dbReference type="InterPro" id="IPR013320">
    <property type="entry name" value="ConA-like_dom_sf"/>
</dbReference>
<keyword evidence="5" id="KW-1185">Reference proteome</keyword>
<dbReference type="Pfam" id="PF08787">
    <property type="entry name" value="Alginate_lyase2"/>
    <property type="match status" value="1"/>
</dbReference>
<dbReference type="Gene3D" id="2.60.120.200">
    <property type="match status" value="1"/>
</dbReference>
<feature type="domain" description="Alginate lyase 2" evidence="1">
    <location>
        <begin position="41"/>
        <end position="277"/>
    </location>
</feature>
<accession>A0A5C1PW93</accession>
<evidence type="ECO:0000313" key="4">
    <source>
        <dbReference type="Proteomes" id="UP000323522"/>
    </source>
</evidence>
<organism evidence="3 4">
    <name type="scientific">Sphaerotilus sulfidivorans</name>
    <dbReference type="NCBI Taxonomy" id="639200"/>
    <lineage>
        <taxon>Bacteria</taxon>
        <taxon>Pseudomonadati</taxon>
        <taxon>Pseudomonadota</taxon>
        <taxon>Betaproteobacteria</taxon>
        <taxon>Burkholderiales</taxon>
        <taxon>Sphaerotilaceae</taxon>
        <taxon>Sphaerotilus</taxon>
    </lineage>
</organism>
<dbReference type="SUPFAM" id="SSF49899">
    <property type="entry name" value="Concanavalin A-like lectins/glucanases"/>
    <property type="match status" value="1"/>
</dbReference>
<dbReference type="Proteomes" id="UP000323522">
    <property type="component" value="Chromosome"/>
</dbReference>
<evidence type="ECO:0000259" key="1">
    <source>
        <dbReference type="Pfam" id="PF08787"/>
    </source>
</evidence>